<dbReference type="SMART" id="SM00387">
    <property type="entry name" value="HATPase_c"/>
    <property type="match status" value="1"/>
</dbReference>
<dbReference type="GO" id="GO:0000155">
    <property type="term" value="F:phosphorelay sensor kinase activity"/>
    <property type="evidence" value="ECO:0007669"/>
    <property type="project" value="InterPro"/>
</dbReference>
<evidence type="ECO:0000256" key="4">
    <source>
        <dbReference type="ARBA" id="ARBA00022553"/>
    </source>
</evidence>
<comment type="catalytic activity">
    <reaction evidence="1">
        <text>ATP + protein L-histidine = ADP + protein N-phospho-L-histidine.</text>
        <dbReference type="EC" id="2.7.13.3"/>
    </reaction>
</comment>
<dbReference type="CDD" id="cd06225">
    <property type="entry name" value="HAMP"/>
    <property type="match status" value="1"/>
</dbReference>
<dbReference type="InterPro" id="IPR005467">
    <property type="entry name" value="His_kinase_dom"/>
</dbReference>
<keyword evidence="8" id="KW-1133">Transmembrane helix</keyword>
<evidence type="ECO:0000256" key="3">
    <source>
        <dbReference type="ARBA" id="ARBA00012438"/>
    </source>
</evidence>
<dbReference type="CDD" id="cd00082">
    <property type="entry name" value="HisKA"/>
    <property type="match status" value="1"/>
</dbReference>
<accession>A0A2T5BWN3</accession>
<dbReference type="SUPFAM" id="SSF55874">
    <property type="entry name" value="ATPase domain of HSP90 chaperone/DNA topoisomerase II/histidine kinase"/>
    <property type="match status" value="1"/>
</dbReference>
<dbReference type="PROSITE" id="PS50109">
    <property type="entry name" value="HIS_KIN"/>
    <property type="match status" value="1"/>
</dbReference>
<dbReference type="InterPro" id="IPR003661">
    <property type="entry name" value="HisK_dim/P_dom"/>
</dbReference>
<evidence type="ECO:0000256" key="2">
    <source>
        <dbReference type="ARBA" id="ARBA00004370"/>
    </source>
</evidence>
<evidence type="ECO:0000256" key="7">
    <source>
        <dbReference type="ARBA" id="ARBA00023012"/>
    </source>
</evidence>
<comment type="caution">
    <text evidence="11">The sequence shown here is derived from an EMBL/GenBank/DDBJ whole genome shotgun (WGS) entry which is preliminary data.</text>
</comment>
<dbReference type="PRINTS" id="PR00344">
    <property type="entry name" value="BCTRLSENSOR"/>
</dbReference>
<dbReference type="Pfam" id="PF02518">
    <property type="entry name" value="HATPase_c"/>
    <property type="match status" value="1"/>
</dbReference>
<sequence>MDETSPHSAHNAGATGLSRRRLPWLRSLKARLALGAALLGGGTLLTAAILWIGMEEVATHLDKALAAEARIDAYATLSAQAATYLVIASEAVQSDLPAAAREERIQPISGLLHTTFAALHRDLEHALAKSQTMSLDDQSRYGTQSLGLARMEALLENTTRALAAEGRDSAALRTTIDVFSAGFDPLLAQAVNTELLLRNEILTGLESQRTVLRLTAIAIATLTVLAVAAFYFALIRPQFARLDTLRRAAHQIGQENFAISLPAGDIDEIGDLYAETNRMASALSVRHSAVQAEWLRLNETIARRTEALRTANARLAEIDENRRRFFADVSHELRTPLTVILMEARIGAEGTEDPRSAFATIESRAARLTRRIEDLLRVARSESGRLQLDPQPVLLTRLFDEIQQDVAAEIDSAGMKFVIGTPPPLRLSADANWIRQVLVSLIRNAIRHARPGGRIALSAAYETHSVEISVIDNGNGIAPADQARIFDRFAQGGNGGPQGFGIGLALARWVVEEHGGEIILTSPLPREDALGNGAGTKITVRLPRAKPESNA</sequence>
<name>A0A2T5BWN3_9RHOB</name>
<dbReference type="EC" id="2.7.13.3" evidence="3"/>
<dbReference type="CDD" id="cd00075">
    <property type="entry name" value="HATPase"/>
    <property type="match status" value="1"/>
</dbReference>
<feature type="transmembrane region" description="Helical" evidence="8">
    <location>
        <begin position="211"/>
        <end position="234"/>
    </location>
</feature>
<dbReference type="InterPro" id="IPR004358">
    <property type="entry name" value="Sig_transdc_His_kin-like_C"/>
</dbReference>
<protein>
    <recommendedName>
        <fullName evidence="3">histidine kinase</fullName>
        <ecNumber evidence="3">2.7.13.3</ecNumber>
    </recommendedName>
</protein>
<feature type="transmembrane region" description="Helical" evidence="8">
    <location>
        <begin position="32"/>
        <end position="53"/>
    </location>
</feature>
<reference evidence="11 12" key="1">
    <citation type="submission" date="2018-04" db="EMBL/GenBank/DDBJ databases">
        <title>Genomic Encyclopedia of Archaeal and Bacterial Type Strains, Phase II (KMG-II): from individual species to whole genera.</title>
        <authorList>
            <person name="Goeker M."/>
        </authorList>
    </citation>
    <scope>NUCLEOTIDE SEQUENCE [LARGE SCALE GENOMIC DNA]</scope>
    <source>
        <strain evidence="11 12">DSM 18064</strain>
    </source>
</reference>
<dbReference type="EMBL" id="QAAA01000001">
    <property type="protein sequence ID" value="PTN04046.1"/>
    <property type="molecule type" value="Genomic_DNA"/>
</dbReference>
<dbReference type="OrthoDB" id="9809766at2"/>
<dbReference type="Proteomes" id="UP000243859">
    <property type="component" value="Unassembled WGS sequence"/>
</dbReference>
<dbReference type="PANTHER" id="PTHR43711">
    <property type="entry name" value="TWO-COMPONENT HISTIDINE KINASE"/>
    <property type="match status" value="1"/>
</dbReference>
<keyword evidence="8" id="KW-0472">Membrane</keyword>
<evidence type="ECO:0000256" key="1">
    <source>
        <dbReference type="ARBA" id="ARBA00000085"/>
    </source>
</evidence>
<keyword evidence="7" id="KW-0902">Two-component regulatory system</keyword>
<proteinExistence type="predicted"/>
<dbReference type="Gene3D" id="1.10.287.130">
    <property type="match status" value="1"/>
</dbReference>
<feature type="domain" description="HAMP" evidence="10">
    <location>
        <begin position="236"/>
        <end position="288"/>
    </location>
</feature>
<evidence type="ECO:0000256" key="6">
    <source>
        <dbReference type="ARBA" id="ARBA00022777"/>
    </source>
</evidence>
<dbReference type="RefSeq" id="WP_107890640.1">
    <property type="nucleotide sequence ID" value="NZ_NHSI01000033.1"/>
</dbReference>
<evidence type="ECO:0000259" key="9">
    <source>
        <dbReference type="PROSITE" id="PS50109"/>
    </source>
</evidence>
<keyword evidence="12" id="KW-1185">Reference proteome</keyword>
<dbReference type="SUPFAM" id="SSF47384">
    <property type="entry name" value="Homodimeric domain of signal transducing histidine kinase"/>
    <property type="match status" value="1"/>
</dbReference>
<evidence type="ECO:0000313" key="12">
    <source>
        <dbReference type="Proteomes" id="UP000243859"/>
    </source>
</evidence>
<dbReference type="InterPro" id="IPR003594">
    <property type="entry name" value="HATPase_dom"/>
</dbReference>
<evidence type="ECO:0000313" key="11">
    <source>
        <dbReference type="EMBL" id="PTN04046.1"/>
    </source>
</evidence>
<dbReference type="SMART" id="SM00388">
    <property type="entry name" value="HisKA"/>
    <property type="match status" value="1"/>
</dbReference>
<dbReference type="InterPro" id="IPR036890">
    <property type="entry name" value="HATPase_C_sf"/>
</dbReference>
<evidence type="ECO:0000256" key="5">
    <source>
        <dbReference type="ARBA" id="ARBA00022679"/>
    </source>
</evidence>
<evidence type="ECO:0000256" key="8">
    <source>
        <dbReference type="SAM" id="Phobius"/>
    </source>
</evidence>
<dbReference type="Pfam" id="PF00512">
    <property type="entry name" value="HisKA"/>
    <property type="match status" value="1"/>
</dbReference>
<dbReference type="InterPro" id="IPR003660">
    <property type="entry name" value="HAMP_dom"/>
</dbReference>
<feature type="domain" description="Histidine kinase" evidence="9">
    <location>
        <begin position="328"/>
        <end position="546"/>
    </location>
</feature>
<keyword evidence="6" id="KW-0418">Kinase</keyword>
<dbReference type="GO" id="GO:0016020">
    <property type="term" value="C:membrane"/>
    <property type="evidence" value="ECO:0007669"/>
    <property type="project" value="UniProtKB-SubCell"/>
</dbReference>
<dbReference type="SMART" id="SM00304">
    <property type="entry name" value="HAMP"/>
    <property type="match status" value="1"/>
</dbReference>
<dbReference type="Gene3D" id="6.10.340.10">
    <property type="match status" value="1"/>
</dbReference>
<dbReference type="PROSITE" id="PS50885">
    <property type="entry name" value="HAMP"/>
    <property type="match status" value="1"/>
</dbReference>
<keyword evidence="5" id="KW-0808">Transferase</keyword>
<keyword evidence="4" id="KW-0597">Phosphoprotein</keyword>
<organism evidence="11 12">
    <name type="scientific">Rhodovulum imhoffii</name>
    <dbReference type="NCBI Taxonomy" id="365340"/>
    <lineage>
        <taxon>Bacteria</taxon>
        <taxon>Pseudomonadati</taxon>
        <taxon>Pseudomonadota</taxon>
        <taxon>Alphaproteobacteria</taxon>
        <taxon>Rhodobacterales</taxon>
        <taxon>Paracoccaceae</taxon>
        <taxon>Rhodovulum</taxon>
    </lineage>
</organism>
<dbReference type="InterPro" id="IPR050736">
    <property type="entry name" value="Sensor_HK_Regulatory"/>
</dbReference>
<gene>
    <name evidence="11" type="ORF">C8N32_101244</name>
</gene>
<dbReference type="InterPro" id="IPR036097">
    <property type="entry name" value="HisK_dim/P_sf"/>
</dbReference>
<dbReference type="AlphaFoldDB" id="A0A2T5BWN3"/>
<comment type="subcellular location">
    <subcellularLocation>
        <location evidence="2">Membrane</location>
    </subcellularLocation>
</comment>
<dbReference type="Gene3D" id="3.30.565.10">
    <property type="entry name" value="Histidine kinase-like ATPase, C-terminal domain"/>
    <property type="match status" value="1"/>
</dbReference>
<evidence type="ECO:0000259" key="10">
    <source>
        <dbReference type="PROSITE" id="PS50885"/>
    </source>
</evidence>
<dbReference type="PANTHER" id="PTHR43711:SF1">
    <property type="entry name" value="HISTIDINE KINASE 1"/>
    <property type="match status" value="1"/>
</dbReference>
<keyword evidence="8" id="KW-0812">Transmembrane</keyword>